<reference evidence="5 6" key="1">
    <citation type="submission" date="2023-09" db="EMBL/GenBank/DDBJ databases">
        <title>Pangenome analysis of Batrachochytrium dendrobatidis and related Chytrids.</title>
        <authorList>
            <person name="Yacoub M.N."/>
            <person name="Stajich J.E."/>
            <person name="James T.Y."/>
        </authorList>
    </citation>
    <scope>NUCLEOTIDE SEQUENCE [LARGE SCALE GENOMIC DNA]</scope>
    <source>
        <strain evidence="5 6">JEL0888</strain>
    </source>
</reference>
<dbReference type="Gene3D" id="1.20.120.810">
    <property type="entry name" value="Vinculin, Vh2 four-helix bundle"/>
    <property type="match status" value="1"/>
</dbReference>
<evidence type="ECO:0008006" key="7">
    <source>
        <dbReference type="Google" id="ProtNLM"/>
    </source>
</evidence>
<dbReference type="InterPro" id="IPR036723">
    <property type="entry name" value="Alpha-catenin/vinculin-like_sf"/>
</dbReference>
<evidence type="ECO:0000256" key="2">
    <source>
        <dbReference type="ARBA" id="ARBA00008376"/>
    </source>
</evidence>
<keyword evidence="3" id="KW-0963">Cytoplasm</keyword>
<proteinExistence type="inferred from homology"/>
<dbReference type="PANTHER" id="PTHR46180">
    <property type="entry name" value="VINCULIN"/>
    <property type="match status" value="1"/>
</dbReference>
<organism evidence="5 6">
    <name type="scientific">Polyrhizophydium stewartii</name>
    <dbReference type="NCBI Taxonomy" id="2732419"/>
    <lineage>
        <taxon>Eukaryota</taxon>
        <taxon>Fungi</taxon>
        <taxon>Fungi incertae sedis</taxon>
        <taxon>Chytridiomycota</taxon>
        <taxon>Chytridiomycota incertae sedis</taxon>
        <taxon>Chytridiomycetes</taxon>
        <taxon>Rhizophydiales</taxon>
        <taxon>Rhizophydiales incertae sedis</taxon>
        <taxon>Polyrhizophydium</taxon>
    </lineage>
</organism>
<evidence type="ECO:0000256" key="4">
    <source>
        <dbReference type="ARBA" id="ARBA00023203"/>
    </source>
</evidence>
<evidence type="ECO:0000313" key="5">
    <source>
        <dbReference type="EMBL" id="KAL2918920.1"/>
    </source>
</evidence>
<keyword evidence="6" id="KW-1185">Reference proteome</keyword>
<evidence type="ECO:0000256" key="3">
    <source>
        <dbReference type="ARBA" id="ARBA00022490"/>
    </source>
</evidence>
<protein>
    <recommendedName>
        <fullName evidence="7">Vinculin-binding site-containing domain-containing protein</fullName>
    </recommendedName>
</protein>
<dbReference type="Gene3D" id="1.20.120.230">
    <property type="entry name" value="Alpha-catenin/vinculin-like"/>
    <property type="match status" value="1"/>
</dbReference>
<gene>
    <name evidence="5" type="ORF">HK105_201754</name>
</gene>
<evidence type="ECO:0000313" key="6">
    <source>
        <dbReference type="Proteomes" id="UP001527925"/>
    </source>
</evidence>
<dbReference type="SUPFAM" id="SSF47220">
    <property type="entry name" value="alpha-catenin/vinculin-like"/>
    <property type="match status" value="2"/>
</dbReference>
<dbReference type="EMBL" id="JADGIZ020000005">
    <property type="protein sequence ID" value="KAL2918920.1"/>
    <property type="molecule type" value="Genomic_DNA"/>
</dbReference>
<dbReference type="Pfam" id="PF01044">
    <property type="entry name" value="Vinculin"/>
    <property type="match status" value="1"/>
</dbReference>
<dbReference type="InterPro" id="IPR017997">
    <property type="entry name" value="Vinculin"/>
</dbReference>
<accession>A0ABR4NHB2</accession>
<comment type="caution">
    <text evidence="5">The sequence shown here is derived from an EMBL/GenBank/DDBJ whole genome shotgun (WGS) entry which is preliminary data.</text>
</comment>
<name>A0ABR4NHB2_9FUNG</name>
<dbReference type="InterPro" id="IPR006077">
    <property type="entry name" value="Vinculin/catenin"/>
</dbReference>
<comment type="subcellular location">
    <subcellularLocation>
        <location evidence="1">Cytoplasm</location>
    </subcellularLocation>
</comment>
<evidence type="ECO:0000256" key="1">
    <source>
        <dbReference type="ARBA" id="ARBA00004496"/>
    </source>
</evidence>
<sequence>MFTRTAKQILSPLAESVSALIVIISDSEANGTPTPDLSQLSKAVETQLGNMLRIAKEIGGQPGADAELRAAMPGACDEVTNASSLLVSATDELARNPVSPAGRARLLDAVKGILSGTTLMLAALDGSEVRKILAASRVFCGHLSRLCGGVPAAAAAAAVMSHTAPATAPGSAAAAATANAAPPPPKIYIQWVTQASQTLVVLAQLATKRVAEILSDAMQLELQAQIRVLTKESPLLISACKMVLTAPEAEEPVYAMQGICERLRAASARIDEIVQWRGDGVGDEVRAVLR</sequence>
<dbReference type="Proteomes" id="UP001527925">
    <property type="component" value="Unassembled WGS sequence"/>
</dbReference>
<comment type="similarity">
    <text evidence="2">Belongs to the vinculin/alpha-catenin family.</text>
</comment>
<keyword evidence="4" id="KW-0009">Actin-binding</keyword>